<proteinExistence type="predicted"/>
<dbReference type="Proteomes" id="UP001217089">
    <property type="component" value="Unassembled WGS sequence"/>
</dbReference>
<name>A0ABQ9FD67_TEGGR</name>
<protein>
    <submittedName>
        <fullName evidence="1">Uncharacterized protein</fullName>
    </submittedName>
</protein>
<reference evidence="1 2" key="1">
    <citation type="submission" date="2022-12" db="EMBL/GenBank/DDBJ databases">
        <title>Chromosome-level genome of Tegillarca granosa.</title>
        <authorList>
            <person name="Kim J."/>
        </authorList>
    </citation>
    <scope>NUCLEOTIDE SEQUENCE [LARGE SCALE GENOMIC DNA]</scope>
    <source>
        <strain evidence="1">Teg-2019</strain>
        <tissue evidence="1">Adductor muscle</tissue>
    </source>
</reference>
<evidence type="ECO:0000313" key="2">
    <source>
        <dbReference type="Proteomes" id="UP001217089"/>
    </source>
</evidence>
<dbReference type="EMBL" id="JARBDR010000337">
    <property type="protein sequence ID" value="KAJ8315254.1"/>
    <property type="molecule type" value="Genomic_DNA"/>
</dbReference>
<evidence type="ECO:0000313" key="1">
    <source>
        <dbReference type="EMBL" id="KAJ8315254.1"/>
    </source>
</evidence>
<sequence>MYYYYHYLKANRSESSGGVEGVVNIGVSGGVKSDKQKVLDLKIGTNLAYKVSELKIDTTSGRIKVALLEDEKGGFLTTTDDPNAEEILMYDQNRLQMVKKLMMPILNCSDECKNNLQNLVYDLRREPSDVMMMKDGLYELSPLRTPLAYILESLSELTEMHFECIKSLDKETGTDLLKLCKNLINKGPMVELNKDKSPILHCSFARQLAEDMGIKFTAGEMLAKLKDHDIPSPLFEYVFWILYAFYES</sequence>
<comment type="caution">
    <text evidence="1">The sequence shown here is derived from an EMBL/GenBank/DDBJ whole genome shotgun (WGS) entry which is preliminary data.</text>
</comment>
<keyword evidence="2" id="KW-1185">Reference proteome</keyword>
<organism evidence="1 2">
    <name type="scientific">Tegillarca granosa</name>
    <name type="common">Malaysian cockle</name>
    <name type="synonym">Anadara granosa</name>
    <dbReference type="NCBI Taxonomy" id="220873"/>
    <lineage>
        <taxon>Eukaryota</taxon>
        <taxon>Metazoa</taxon>
        <taxon>Spiralia</taxon>
        <taxon>Lophotrochozoa</taxon>
        <taxon>Mollusca</taxon>
        <taxon>Bivalvia</taxon>
        <taxon>Autobranchia</taxon>
        <taxon>Pteriomorphia</taxon>
        <taxon>Arcoida</taxon>
        <taxon>Arcoidea</taxon>
        <taxon>Arcidae</taxon>
        <taxon>Tegillarca</taxon>
    </lineage>
</organism>
<gene>
    <name evidence="1" type="ORF">KUTeg_007404</name>
</gene>
<accession>A0ABQ9FD67</accession>